<sequence length="136" mass="16162">MNLENSQIAENNRMSGIRNLQTNHRNHPDAGNIIRRSEDNWLSASDVYSILSHRESLTVSTNQNPRRGVEGLYLFYCHRFLNYRNGFVGTRRFTRRHGEHTIRVTQSRPLRPVAPTYSRRLHRCYPRFVLVHYRIV</sequence>
<keyword evidence="2" id="KW-1185">Reference proteome</keyword>
<dbReference type="EMBL" id="JADBGQ010000003">
    <property type="protein sequence ID" value="KAG5405962.1"/>
    <property type="molecule type" value="Genomic_DNA"/>
</dbReference>
<dbReference type="Proteomes" id="UP000823674">
    <property type="component" value="Chromosome A03"/>
</dbReference>
<comment type="caution">
    <text evidence="1">The sequence shown here is derived from an EMBL/GenBank/DDBJ whole genome shotgun (WGS) entry which is preliminary data.</text>
</comment>
<proteinExistence type="predicted"/>
<evidence type="ECO:0000313" key="2">
    <source>
        <dbReference type="Proteomes" id="UP000823674"/>
    </source>
</evidence>
<organism evidence="1 2">
    <name type="scientific">Brassica rapa subsp. trilocularis</name>
    <dbReference type="NCBI Taxonomy" id="1813537"/>
    <lineage>
        <taxon>Eukaryota</taxon>
        <taxon>Viridiplantae</taxon>
        <taxon>Streptophyta</taxon>
        <taxon>Embryophyta</taxon>
        <taxon>Tracheophyta</taxon>
        <taxon>Spermatophyta</taxon>
        <taxon>Magnoliopsida</taxon>
        <taxon>eudicotyledons</taxon>
        <taxon>Gunneridae</taxon>
        <taxon>Pentapetalae</taxon>
        <taxon>rosids</taxon>
        <taxon>malvids</taxon>
        <taxon>Brassicales</taxon>
        <taxon>Brassicaceae</taxon>
        <taxon>Brassiceae</taxon>
        <taxon>Brassica</taxon>
    </lineage>
</organism>
<evidence type="ECO:0000313" key="1">
    <source>
        <dbReference type="EMBL" id="KAG5405962.1"/>
    </source>
</evidence>
<gene>
    <name evidence="1" type="primary">A03p043910.1_BraROA</name>
    <name evidence="1" type="ORF">IGI04_012081</name>
</gene>
<protein>
    <submittedName>
        <fullName evidence="1">Uncharacterized protein</fullName>
    </submittedName>
</protein>
<reference evidence="1 2" key="1">
    <citation type="submission" date="2021-03" db="EMBL/GenBank/DDBJ databases">
        <authorList>
            <person name="King G.J."/>
            <person name="Bancroft I."/>
            <person name="Baten A."/>
            <person name="Bloomfield J."/>
            <person name="Borpatragohain P."/>
            <person name="He Z."/>
            <person name="Irish N."/>
            <person name="Irwin J."/>
            <person name="Liu K."/>
            <person name="Mauleon R.P."/>
            <person name="Moore J."/>
            <person name="Morris R."/>
            <person name="Ostergaard L."/>
            <person name="Wang B."/>
            <person name="Wells R."/>
        </authorList>
    </citation>
    <scope>NUCLEOTIDE SEQUENCE [LARGE SCALE GENOMIC DNA]</scope>
    <source>
        <strain evidence="1">R-o-18</strain>
        <tissue evidence="1">Leaf</tissue>
    </source>
</reference>
<accession>A0ABQ7N4X6</accession>
<name>A0ABQ7N4X6_BRACM</name>